<evidence type="ECO:0000256" key="6">
    <source>
        <dbReference type="ARBA" id="ARBA00022741"/>
    </source>
</evidence>
<dbReference type="GO" id="GO:0006235">
    <property type="term" value="P:dTTP biosynthetic process"/>
    <property type="evidence" value="ECO:0007669"/>
    <property type="project" value="UniProtKB-UniRule"/>
</dbReference>
<evidence type="ECO:0000256" key="11">
    <source>
        <dbReference type="HAMAP-Rule" id="MF_00165"/>
    </source>
</evidence>
<dbReference type="eggNOG" id="COG0125">
    <property type="taxonomic scope" value="Bacteria"/>
</dbReference>
<keyword evidence="5 11" id="KW-0545">Nucleotide biosynthesis</keyword>
<dbReference type="SUPFAM" id="SSF52540">
    <property type="entry name" value="P-loop containing nucleoside triphosphate hydrolases"/>
    <property type="match status" value="1"/>
</dbReference>
<dbReference type="InterPro" id="IPR018095">
    <property type="entry name" value="Thymidylate_kin_CS"/>
</dbReference>
<dbReference type="EC" id="2.7.4.9" evidence="2 11"/>
<evidence type="ECO:0000313" key="14">
    <source>
        <dbReference type="Proteomes" id="UP000002217"/>
    </source>
</evidence>
<dbReference type="NCBIfam" id="TIGR00041">
    <property type="entry name" value="DTMP_kinase"/>
    <property type="match status" value="1"/>
</dbReference>
<keyword evidence="7 11" id="KW-0418">Kinase</keyword>
<dbReference type="PANTHER" id="PTHR10344">
    <property type="entry name" value="THYMIDYLATE KINASE"/>
    <property type="match status" value="1"/>
</dbReference>
<dbReference type="KEGG" id="dae:Dtox_0100"/>
<protein>
    <recommendedName>
        <fullName evidence="3 11">Thymidylate kinase</fullName>
        <ecNumber evidence="2 11">2.7.4.9</ecNumber>
    </recommendedName>
    <alternativeName>
        <fullName evidence="11">dTMP kinase</fullName>
    </alternativeName>
</protein>
<comment type="catalytic activity">
    <reaction evidence="9 11">
        <text>dTMP + ATP = dTDP + ADP</text>
        <dbReference type="Rhea" id="RHEA:13517"/>
        <dbReference type="ChEBI" id="CHEBI:30616"/>
        <dbReference type="ChEBI" id="CHEBI:58369"/>
        <dbReference type="ChEBI" id="CHEBI:63528"/>
        <dbReference type="ChEBI" id="CHEBI:456216"/>
        <dbReference type="EC" id="2.7.4.9"/>
    </reaction>
</comment>
<accession>C8W2Q7</accession>
<dbReference type="HAMAP" id="MF_00165">
    <property type="entry name" value="Thymidylate_kinase"/>
    <property type="match status" value="1"/>
</dbReference>
<dbReference type="FunFam" id="3.40.50.300:FF:000225">
    <property type="entry name" value="Thymidylate kinase"/>
    <property type="match status" value="1"/>
</dbReference>
<proteinExistence type="inferred from homology"/>
<sequence>MRGVFIVFEGIDGSGKTTQINILYKNLLQHNRIKNQPAGSEYVLLTREPGGTATSELIRNILLNPANDKLCARTEALLYAAARAQHVEERIRPALSSGKIVICDRFIDSSLAYQGYGRGQDLSFLHNLNQLAAGGLKPDLTILLDLPVGAALKRLNNRQVSGIEKDRLESEAVSFYERVREGYLKIAGTGIDNNSAGSGGYLVVNADQELNKVSDRIIDGVGNCLPKLAVQFR</sequence>
<evidence type="ECO:0000256" key="4">
    <source>
        <dbReference type="ARBA" id="ARBA00022679"/>
    </source>
</evidence>
<evidence type="ECO:0000256" key="8">
    <source>
        <dbReference type="ARBA" id="ARBA00022840"/>
    </source>
</evidence>
<dbReference type="PANTHER" id="PTHR10344:SF4">
    <property type="entry name" value="UMP-CMP KINASE 2, MITOCHONDRIAL"/>
    <property type="match status" value="1"/>
</dbReference>
<evidence type="ECO:0000313" key="13">
    <source>
        <dbReference type="EMBL" id="ACV61063.1"/>
    </source>
</evidence>
<keyword evidence="4 11" id="KW-0808">Transferase</keyword>
<dbReference type="GO" id="GO:0006227">
    <property type="term" value="P:dUDP biosynthetic process"/>
    <property type="evidence" value="ECO:0007669"/>
    <property type="project" value="TreeGrafter"/>
</dbReference>
<organism evidence="13 14">
    <name type="scientific">Desulfofarcimen acetoxidans (strain ATCC 49208 / DSM 771 / KCTC 5769 / VKM B-1644 / 5575)</name>
    <name type="common">Desulfotomaculum acetoxidans</name>
    <dbReference type="NCBI Taxonomy" id="485916"/>
    <lineage>
        <taxon>Bacteria</taxon>
        <taxon>Bacillati</taxon>
        <taxon>Bacillota</taxon>
        <taxon>Clostridia</taxon>
        <taxon>Eubacteriales</taxon>
        <taxon>Peptococcaceae</taxon>
        <taxon>Desulfofarcimen</taxon>
    </lineage>
</organism>
<feature type="domain" description="Thymidylate kinase-like" evidence="12">
    <location>
        <begin position="8"/>
        <end position="188"/>
    </location>
</feature>
<reference evidence="13 14" key="1">
    <citation type="journal article" date="2009" name="Stand. Genomic Sci.">
        <title>Complete genome sequence of Desulfotomaculum acetoxidans type strain (5575).</title>
        <authorList>
            <person name="Spring S."/>
            <person name="Lapidus A."/>
            <person name="Schroder M."/>
            <person name="Gleim D."/>
            <person name="Sims D."/>
            <person name="Meincke L."/>
            <person name="Glavina Del Rio T."/>
            <person name="Tice H."/>
            <person name="Copeland A."/>
            <person name="Cheng J.F."/>
            <person name="Lucas S."/>
            <person name="Chen F."/>
            <person name="Nolan M."/>
            <person name="Bruce D."/>
            <person name="Goodwin L."/>
            <person name="Pitluck S."/>
            <person name="Ivanova N."/>
            <person name="Mavromatis K."/>
            <person name="Mikhailova N."/>
            <person name="Pati A."/>
            <person name="Chen A."/>
            <person name="Palaniappan K."/>
            <person name="Land M."/>
            <person name="Hauser L."/>
            <person name="Chang Y.J."/>
            <person name="Jeffries C.D."/>
            <person name="Chain P."/>
            <person name="Saunders E."/>
            <person name="Brettin T."/>
            <person name="Detter J.C."/>
            <person name="Goker M."/>
            <person name="Bristow J."/>
            <person name="Eisen J.A."/>
            <person name="Markowitz V."/>
            <person name="Hugenholtz P."/>
            <person name="Kyrpides N.C."/>
            <person name="Klenk H.P."/>
            <person name="Han C."/>
        </authorList>
    </citation>
    <scope>NUCLEOTIDE SEQUENCE [LARGE SCALE GENOMIC DNA]</scope>
    <source>
        <strain evidence="14">ATCC 49208 / DSM 771 / VKM B-1644</strain>
    </source>
</reference>
<dbReference type="Gene3D" id="3.40.50.300">
    <property type="entry name" value="P-loop containing nucleotide triphosphate hydrolases"/>
    <property type="match status" value="1"/>
</dbReference>
<dbReference type="STRING" id="485916.Dtox_0100"/>
<gene>
    <name evidence="11" type="primary">tmk</name>
    <name evidence="13" type="ordered locus">Dtox_0100</name>
</gene>
<keyword evidence="14" id="KW-1185">Reference proteome</keyword>
<keyword evidence="8 11" id="KW-0067">ATP-binding</keyword>
<dbReference type="AlphaFoldDB" id="C8W2Q7"/>
<comment type="similarity">
    <text evidence="1 11">Belongs to the thymidylate kinase family.</text>
</comment>
<dbReference type="InterPro" id="IPR027417">
    <property type="entry name" value="P-loop_NTPase"/>
</dbReference>
<dbReference type="InterPro" id="IPR039430">
    <property type="entry name" value="Thymidylate_kin-like_dom"/>
</dbReference>
<dbReference type="GO" id="GO:0006233">
    <property type="term" value="P:dTDP biosynthetic process"/>
    <property type="evidence" value="ECO:0007669"/>
    <property type="project" value="InterPro"/>
</dbReference>
<dbReference type="Proteomes" id="UP000002217">
    <property type="component" value="Chromosome"/>
</dbReference>
<evidence type="ECO:0000259" key="12">
    <source>
        <dbReference type="Pfam" id="PF02223"/>
    </source>
</evidence>
<feature type="binding site" evidence="11">
    <location>
        <begin position="10"/>
        <end position="17"/>
    </location>
    <ligand>
        <name>ATP</name>
        <dbReference type="ChEBI" id="CHEBI:30616"/>
    </ligand>
</feature>
<evidence type="ECO:0000256" key="10">
    <source>
        <dbReference type="ARBA" id="ARBA00057735"/>
    </source>
</evidence>
<evidence type="ECO:0000256" key="7">
    <source>
        <dbReference type="ARBA" id="ARBA00022777"/>
    </source>
</evidence>
<dbReference type="GO" id="GO:0005829">
    <property type="term" value="C:cytosol"/>
    <property type="evidence" value="ECO:0007669"/>
    <property type="project" value="TreeGrafter"/>
</dbReference>
<evidence type="ECO:0000256" key="3">
    <source>
        <dbReference type="ARBA" id="ARBA00017144"/>
    </source>
</evidence>
<evidence type="ECO:0000256" key="5">
    <source>
        <dbReference type="ARBA" id="ARBA00022727"/>
    </source>
</evidence>
<dbReference type="HOGENOM" id="CLU_049131_0_0_9"/>
<dbReference type="GO" id="GO:0004798">
    <property type="term" value="F:dTMP kinase activity"/>
    <property type="evidence" value="ECO:0007669"/>
    <property type="project" value="UniProtKB-UniRule"/>
</dbReference>
<dbReference type="GO" id="GO:0005524">
    <property type="term" value="F:ATP binding"/>
    <property type="evidence" value="ECO:0007669"/>
    <property type="project" value="UniProtKB-UniRule"/>
</dbReference>
<dbReference type="CDD" id="cd01672">
    <property type="entry name" value="TMPK"/>
    <property type="match status" value="1"/>
</dbReference>
<comment type="function">
    <text evidence="10 11">Phosphorylation of dTMP to form dTDP in both de novo and salvage pathways of dTTP synthesis.</text>
</comment>
<evidence type="ECO:0000256" key="2">
    <source>
        <dbReference type="ARBA" id="ARBA00012980"/>
    </source>
</evidence>
<dbReference type="Pfam" id="PF02223">
    <property type="entry name" value="Thymidylate_kin"/>
    <property type="match status" value="1"/>
</dbReference>
<name>C8W2Q7_DESAS</name>
<dbReference type="EMBL" id="CP001720">
    <property type="protein sequence ID" value="ACV61063.1"/>
    <property type="molecule type" value="Genomic_DNA"/>
</dbReference>
<evidence type="ECO:0000256" key="9">
    <source>
        <dbReference type="ARBA" id="ARBA00048743"/>
    </source>
</evidence>
<keyword evidence="6 11" id="KW-0547">Nucleotide-binding</keyword>
<dbReference type="RefSeq" id="WP_012813515.1">
    <property type="nucleotide sequence ID" value="NC_013216.1"/>
</dbReference>
<dbReference type="OrthoDB" id="9774907at2"/>
<evidence type="ECO:0000256" key="1">
    <source>
        <dbReference type="ARBA" id="ARBA00009776"/>
    </source>
</evidence>
<dbReference type="InterPro" id="IPR018094">
    <property type="entry name" value="Thymidylate_kinase"/>
</dbReference>
<dbReference type="PROSITE" id="PS01331">
    <property type="entry name" value="THYMIDYLATE_KINASE"/>
    <property type="match status" value="1"/>
</dbReference>